<name>A0ABU3GBC6_9MICO</name>
<evidence type="ECO:0000256" key="1">
    <source>
        <dbReference type="ARBA" id="ARBA00007274"/>
    </source>
</evidence>
<evidence type="ECO:0000256" key="3">
    <source>
        <dbReference type="ARBA" id="ARBA00022737"/>
    </source>
</evidence>
<evidence type="ECO:0000313" key="5">
    <source>
        <dbReference type="Proteomes" id="UP001251849"/>
    </source>
</evidence>
<evidence type="ECO:0000313" key="4">
    <source>
        <dbReference type="EMBL" id="MDT3316726.1"/>
    </source>
</evidence>
<dbReference type="SUPFAM" id="SSF51161">
    <property type="entry name" value="Trimeric LpxA-like enzymes"/>
    <property type="match status" value="1"/>
</dbReference>
<keyword evidence="5" id="KW-1185">Reference proteome</keyword>
<organism evidence="4 5">
    <name type="scientific">Microbacterium gawkjiense</name>
    <dbReference type="NCBI Taxonomy" id="3067309"/>
    <lineage>
        <taxon>Bacteria</taxon>
        <taxon>Bacillati</taxon>
        <taxon>Actinomycetota</taxon>
        <taxon>Actinomycetes</taxon>
        <taxon>Micrococcales</taxon>
        <taxon>Microbacteriaceae</taxon>
        <taxon>Microbacterium</taxon>
    </lineage>
</organism>
<sequence length="128" mass="13864">MSSQTYFDVGFPGAVTLGDRCVISHGVRLLTHDFSLDRTAERRSGQLDKELMREAPVRVGTQAFIGMGVIILPGVTVGDGAIVGSGAVVTKDVPNDSVVAGNPARVIATTSEYWDKRRSSFREQARRR</sequence>
<dbReference type="EMBL" id="JAUZVV010000001">
    <property type="protein sequence ID" value="MDT3316726.1"/>
    <property type="molecule type" value="Genomic_DNA"/>
</dbReference>
<reference evidence="4 5" key="1">
    <citation type="submission" date="2023-08" db="EMBL/GenBank/DDBJ databases">
        <title>Microbacterium aquilitoris sp. nov. and Microbacterium gwkjibeachense sp. nov., isolated from beach.</title>
        <authorList>
            <person name="Lee S.D."/>
            <person name="Yang H."/>
            <person name="Kim I."/>
        </authorList>
    </citation>
    <scope>NUCLEOTIDE SEQUENCE [LARGE SCALE GENOMIC DNA]</scope>
    <source>
        <strain evidence="4 5">KSW4-11</strain>
    </source>
</reference>
<comment type="similarity">
    <text evidence="1">Belongs to the transferase hexapeptide repeat family.</text>
</comment>
<dbReference type="Proteomes" id="UP001251849">
    <property type="component" value="Unassembled WGS sequence"/>
</dbReference>
<dbReference type="PANTHER" id="PTHR23416:SF23">
    <property type="entry name" value="ACETYLTRANSFERASE C18B11.09C-RELATED"/>
    <property type="match status" value="1"/>
</dbReference>
<comment type="caution">
    <text evidence="4">The sequence shown here is derived from an EMBL/GenBank/DDBJ whole genome shotgun (WGS) entry which is preliminary data.</text>
</comment>
<accession>A0ABU3GBC6</accession>
<protein>
    <submittedName>
        <fullName evidence="4">DapH/DapD/GlmU-related protein</fullName>
    </submittedName>
</protein>
<dbReference type="InterPro" id="IPR011004">
    <property type="entry name" value="Trimer_LpxA-like_sf"/>
</dbReference>
<dbReference type="Gene3D" id="2.160.10.10">
    <property type="entry name" value="Hexapeptide repeat proteins"/>
    <property type="match status" value="1"/>
</dbReference>
<proteinExistence type="inferred from homology"/>
<dbReference type="PROSITE" id="PS00101">
    <property type="entry name" value="HEXAPEP_TRANSFERASES"/>
    <property type="match status" value="1"/>
</dbReference>
<dbReference type="Pfam" id="PF00132">
    <property type="entry name" value="Hexapep"/>
    <property type="match status" value="1"/>
</dbReference>
<dbReference type="InterPro" id="IPR001451">
    <property type="entry name" value="Hexapep"/>
</dbReference>
<gene>
    <name evidence="4" type="ORF">Q9S71_07790</name>
</gene>
<dbReference type="InterPro" id="IPR018357">
    <property type="entry name" value="Hexapep_transf_CS"/>
</dbReference>
<keyword evidence="3" id="KW-0677">Repeat</keyword>
<dbReference type="RefSeq" id="WP_311861554.1">
    <property type="nucleotide sequence ID" value="NZ_JAUZVV010000001.1"/>
</dbReference>
<dbReference type="InterPro" id="IPR051159">
    <property type="entry name" value="Hexapeptide_acetyltransf"/>
</dbReference>
<dbReference type="PANTHER" id="PTHR23416">
    <property type="entry name" value="SIALIC ACID SYNTHASE-RELATED"/>
    <property type="match status" value="1"/>
</dbReference>
<evidence type="ECO:0000256" key="2">
    <source>
        <dbReference type="ARBA" id="ARBA00022679"/>
    </source>
</evidence>
<keyword evidence="2" id="KW-0808">Transferase</keyword>